<name>A0ABS2JU54_9GAMM</name>
<comment type="caution">
    <text evidence="2">The sequence shown here is derived from an EMBL/GenBank/DDBJ whole genome shotgun (WGS) entry which is preliminary data.</text>
</comment>
<reference evidence="2 3" key="1">
    <citation type="submission" date="2020-10" db="EMBL/GenBank/DDBJ databases">
        <title>Phylogeny of dyella-like bacteria.</title>
        <authorList>
            <person name="Fu J."/>
        </authorList>
    </citation>
    <scope>NUCLEOTIDE SEQUENCE [LARGE SCALE GENOMIC DNA]</scope>
    <source>
        <strain evidence="2 3">THG-B117</strain>
    </source>
</reference>
<sequence>MATIRWFETQAAWTEAAKSVQADVAQEGEWLGEPRSREGYCIACGGQTTFRLAGSDLSRANVRENLCCIRCRLNTRQRLMLSAMLANGGDQRQPGVQGALLEKTTRLYARSRARMPWLRGSEYLGDDRQPGRSYWWSTRWWRWRRTRHESITSLSYGNASLDLLAHSDVLEHVYDTAAALRESARVLKPGGVMLFTVPFLVDHPTSILRGRPDSSGQIEHLQPPEYHGDGLSRSGIYTFHNFGWDILEQIRNAGFRRAEAGFCYAPREGFHVDDASSAESWKMLPNILRGIR</sequence>
<keyword evidence="2" id="KW-0489">Methyltransferase</keyword>
<protein>
    <submittedName>
        <fullName evidence="2">Methyltransferase domain-containing protein</fullName>
    </submittedName>
</protein>
<accession>A0ABS2JU54</accession>
<dbReference type="GO" id="GO:0008168">
    <property type="term" value="F:methyltransferase activity"/>
    <property type="evidence" value="ECO:0007669"/>
    <property type="project" value="UniProtKB-KW"/>
</dbReference>
<gene>
    <name evidence="2" type="ORF">ISP20_15310</name>
</gene>
<keyword evidence="2" id="KW-0808">Transferase</keyword>
<dbReference type="GO" id="GO:0032259">
    <property type="term" value="P:methylation"/>
    <property type="evidence" value="ECO:0007669"/>
    <property type="project" value="UniProtKB-KW"/>
</dbReference>
<evidence type="ECO:0000313" key="3">
    <source>
        <dbReference type="Proteomes" id="UP001430065"/>
    </source>
</evidence>
<organism evidence="2 3">
    <name type="scientific">Dyella kyungheensis</name>
    <dbReference type="NCBI Taxonomy" id="1242174"/>
    <lineage>
        <taxon>Bacteria</taxon>
        <taxon>Pseudomonadati</taxon>
        <taxon>Pseudomonadota</taxon>
        <taxon>Gammaproteobacteria</taxon>
        <taxon>Lysobacterales</taxon>
        <taxon>Rhodanobacteraceae</taxon>
        <taxon>Dyella</taxon>
    </lineage>
</organism>
<evidence type="ECO:0000259" key="1">
    <source>
        <dbReference type="Pfam" id="PF08241"/>
    </source>
</evidence>
<proteinExistence type="predicted"/>
<keyword evidence="3" id="KW-1185">Reference proteome</keyword>
<dbReference type="InterPro" id="IPR013216">
    <property type="entry name" value="Methyltransf_11"/>
</dbReference>
<dbReference type="Pfam" id="PF08241">
    <property type="entry name" value="Methyltransf_11"/>
    <property type="match status" value="1"/>
</dbReference>
<evidence type="ECO:0000313" key="2">
    <source>
        <dbReference type="EMBL" id="MBM7122534.1"/>
    </source>
</evidence>
<dbReference type="RefSeq" id="WP_204636987.1">
    <property type="nucleotide sequence ID" value="NZ_JADIKC010000007.1"/>
</dbReference>
<dbReference type="InterPro" id="IPR029063">
    <property type="entry name" value="SAM-dependent_MTases_sf"/>
</dbReference>
<dbReference type="Proteomes" id="UP001430065">
    <property type="component" value="Unassembled WGS sequence"/>
</dbReference>
<dbReference type="EMBL" id="JADIKC010000007">
    <property type="protein sequence ID" value="MBM7122534.1"/>
    <property type="molecule type" value="Genomic_DNA"/>
</dbReference>
<feature type="domain" description="Methyltransferase type 11" evidence="1">
    <location>
        <begin position="145"/>
        <end position="195"/>
    </location>
</feature>
<dbReference type="Gene3D" id="3.40.50.150">
    <property type="entry name" value="Vaccinia Virus protein VP39"/>
    <property type="match status" value="1"/>
</dbReference>
<dbReference type="SUPFAM" id="SSF53335">
    <property type="entry name" value="S-adenosyl-L-methionine-dependent methyltransferases"/>
    <property type="match status" value="1"/>
</dbReference>